<protein>
    <submittedName>
        <fullName evidence="1">Nucleoside-diphosphate-sugar epimerase</fullName>
    </submittedName>
</protein>
<comment type="caution">
    <text evidence="1">The sequence shown here is derived from an EMBL/GenBank/DDBJ whole genome shotgun (WGS) entry which is preliminary data.</text>
</comment>
<reference evidence="1 2" key="1">
    <citation type="submission" date="2017-05" db="EMBL/GenBank/DDBJ databases">
        <authorList>
            <person name="Varghese N."/>
            <person name="Submissions S."/>
        </authorList>
    </citation>
    <scope>NUCLEOTIDE SEQUENCE [LARGE SCALE GENOMIC DNA]</scope>
    <source>
        <strain evidence="1 2">DSM 18015</strain>
    </source>
</reference>
<dbReference type="Gene3D" id="3.40.50.720">
    <property type="entry name" value="NAD(P)-binding Rossmann-like Domain"/>
    <property type="match status" value="1"/>
</dbReference>
<keyword evidence="2" id="KW-1185">Reference proteome</keyword>
<dbReference type="Proteomes" id="UP001158050">
    <property type="component" value="Unassembled WGS sequence"/>
</dbReference>
<sequence length="253" mass="28843">MNKKLGIIGCGWLGTHIAKRVSNQYEIFATTTTESKIEDLESEGFNTTLSNFPDKLDPEMKEWDMASKLDAIIISVPFSGIRGAQIPMSHKRQNLLNFLGNYKGQLFLMSSTGVYPQIEKEFIEEDLPAQEVESESFILERFPQTNILRLAGLMGDNRLLKNYNISNPDHLVNHIHYADICSAIEKMLKQKSQSKVYNIVAPIHPSKEEVINAQKGLSYSGERATKGRTISPEKLIQELDFEFQYPDPRYFHL</sequence>
<dbReference type="SUPFAM" id="SSF51735">
    <property type="entry name" value="NAD(P)-binding Rossmann-fold domains"/>
    <property type="match status" value="1"/>
</dbReference>
<proteinExistence type="predicted"/>
<dbReference type="EMBL" id="FXUO01000004">
    <property type="protein sequence ID" value="SMP93307.1"/>
    <property type="molecule type" value="Genomic_DNA"/>
</dbReference>
<accession>A0ABY1R534</accession>
<dbReference type="InterPro" id="IPR036291">
    <property type="entry name" value="NAD(P)-bd_dom_sf"/>
</dbReference>
<evidence type="ECO:0000313" key="2">
    <source>
        <dbReference type="Proteomes" id="UP001158050"/>
    </source>
</evidence>
<organism evidence="1 2">
    <name type="scientific">Epilithonimonas pallida</name>
    <dbReference type="NCBI Taxonomy" id="373671"/>
    <lineage>
        <taxon>Bacteria</taxon>
        <taxon>Pseudomonadati</taxon>
        <taxon>Bacteroidota</taxon>
        <taxon>Flavobacteriia</taxon>
        <taxon>Flavobacteriales</taxon>
        <taxon>Weeksellaceae</taxon>
        <taxon>Chryseobacterium group</taxon>
        <taxon>Epilithonimonas</taxon>
    </lineage>
</organism>
<name>A0ABY1R534_9FLAO</name>
<evidence type="ECO:0000313" key="1">
    <source>
        <dbReference type="EMBL" id="SMP93307.1"/>
    </source>
</evidence>
<dbReference type="RefSeq" id="WP_283416828.1">
    <property type="nucleotide sequence ID" value="NZ_FXUO01000004.1"/>
</dbReference>
<gene>
    <name evidence="1" type="ORF">SAMN05421679_104394</name>
</gene>